<protein>
    <submittedName>
        <fullName evidence="2">Uncharacterized protein</fullName>
    </submittedName>
</protein>
<dbReference type="RefSeq" id="WP_171103116.1">
    <property type="nucleotide sequence ID" value="NZ_BMPT01000022.1"/>
</dbReference>
<organism evidence="2 3">
    <name type="scientific">Promicromonospora citrea</name>
    <dbReference type="NCBI Taxonomy" id="43677"/>
    <lineage>
        <taxon>Bacteria</taxon>
        <taxon>Bacillati</taxon>
        <taxon>Actinomycetota</taxon>
        <taxon>Actinomycetes</taxon>
        <taxon>Micrococcales</taxon>
        <taxon>Promicromonosporaceae</taxon>
        <taxon>Promicromonospora</taxon>
    </lineage>
</organism>
<sequence>MDASSLVARVADVYARSHPPSWPNPHADREASEEEYSRVTDPERYAAVLLRARAWVEVLSGLPDVEASRDGSGVRLVSARPGTWPLVVVEEFPDGGVPSVRVGLADAAEAELFPDCGCDACDFGSADLLEGLDGAVLELLGGAVLLVGDDWQGLWTTDGGGSVSGGARIPELEQVMAWGERAYAGDAAAAPEGVRVLVNRAWAR</sequence>
<accession>A0A8H9GQU3</accession>
<comment type="caution">
    <text evidence="2">The sequence shown here is derived from an EMBL/GenBank/DDBJ whole genome shotgun (WGS) entry which is preliminary data.</text>
</comment>
<keyword evidence="3" id="KW-1185">Reference proteome</keyword>
<dbReference type="AlphaFoldDB" id="A0A8H9GQU3"/>
<evidence type="ECO:0000256" key="1">
    <source>
        <dbReference type="SAM" id="MobiDB-lite"/>
    </source>
</evidence>
<evidence type="ECO:0000313" key="2">
    <source>
        <dbReference type="EMBL" id="GGM40847.1"/>
    </source>
</evidence>
<name>A0A8H9GQU3_9MICO</name>
<reference evidence="2" key="2">
    <citation type="submission" date="2020-09" db="EMBL/GenBank/DDBJ databases">
        <authorList>
            <person name="Sun Q."/>
            <person name="Ohkuma M."/>
        </authorList>
    </citation>
    <scope>NUCLEOTIDE SEQUENCE</scope>
    <source>
        <strain evidence="2">JCM 3051</strain>
    </source>
</reference>
<feature type="region of interest" description="Disordered" evidence="1">
    <location>
        <begin position="16"/>
        <end position="38"/>
    </location>
</feature>
<dbReference type="Proteomes" id="UP000655589">
    <property type="component" value="Unassembled WGS sequence"/>
</dbReference>
<proteinExistence type="predicted"/>
<dbReference type="EMBL" id="BMPT01000022">
    <property type="protein sequence ID" value="GGM40847.1"/>
    <property type="molecule type" value="Genomic_DNA"/>
</dbReference>
<feature type="compositionally biased region" description="Basic and acidic residues" evidence="1">
    <location>
        <begin position="26"/>
        <end position="38"/>
    </location>
</feature>
<gene>
    <name evidence="2" type="ORF">GCM10010102_40450</name>
</gene>
<dbReference type="Pfam" id="PF19736">
    <property type="entry name" value="DUF6226"/>
    <property type="match status" value="1"/>
</dbReference>
<evidence type="ECO:0000313" key="3">
    <source>
        <dbReference type="Proteomes" id="UP000655589"/>
    </source>
</evidence>
<dbReference type="InterPro" id="IPR045773">
    <property type="entry name" value="DUF6226"/>
</dbReference>
<reference evidence="2" key="1">
    <citation type="journal article" date="2014" name="Int. J. Syst. Evol. Microbiol.">
        <title>Complete genome sequence of Corynebacterium casei LMG S-19264T (=DSM 44701T), isolated from a smear-ripened cheese.</title>
        <authorList>
            <consortium name="US DOE Joint Genome Institute (JGI-PGF)"/>
            <person name="Walter F."/>
            <person name="Albersmeier A."/>
            <person name="Kalinowski J."/>
            <person name="Ruckert C."/>
        </authorList>
    </citation>
    <scope>NUCLEOTIDE SEQUENCE</scope>
    <source>
        <strain evidence="2">JCM 3051</strain>
    </source>
</reference>